<organism evidence="2 3">
    <name type="scientific">Fusarium equiseti</name>
    <name type="common">Fusarium scirpi</name>
    <dbReference type="NCBI Taxonomy" id="61235"/>
    <lineage>
        <taxon>Eukaryota</taxon>
        <taxon>Fungi</taxon>
        <taxon>Dikarya</taxon>
        <taxon>Ascomycota</taxon>
        <taxon>Pezizomycotina</taxon>
        <taxon>Sordariomycetes</taxon>
        <taxon>Hypocreomycetidae</taxon>
        <taxon>Hypocreales</taxon>
        <taxon>Nectriaceae</taxon>
        <taxon>Fusarium</taxon>
        <taxon>Fusarium incarnatum-equiseti species complex</taxon>
    </lineage>
</organism>
<feature type="compositionally biased region" description="Basic and acidic residues" evidence="1">
    <location>
        <begin position="901"/>
        <end position="932"/>
    </location>
</feature>
<name>A0ABQ8R4M5_FUSEQ</name>
<comment type="caution">
    <text evidence="2">The sequence shown here is derived from an EMBL/GenBank/DDBJ whole genome shotgun (WGS) entry which is preliminary data.</text>
</comment>
<dbReference type="EMBL" id="JAOQBH010000013">
    <property type="protein sequence ID" value="KAJ4127028.1"/>
    <property type="molecule type" value="Genomic_DNA"/>
</dbReference>
<dbReference type="SUPFAM" id="SSF52540">
    <property type="entry name" value="P-loop containing nucleoside triphosphate hydrolases"/>
    <property type="match status" value="1"/>
</dbReference>
<sequence length="932" mass="105599">MPRSSNDVQKDEKELNAQHHDFMSVLHIFETNPQFSKRSLPYLYRNHQIFIPIAHHETGSNNLAHTLMEYIRQQRELGVLFKYAWPTIQRDPIKWGRQSHCLAQYCGFSGTEEMTAYADTIVSDIIHEAALVASNSRLGCRDVDDGDLPHSLNFMKGGGLIPSRGEAHSIYDIGTRFMKLNATELLAGYAGKQDGTVDMTVHDFVDQVVRLCPKPTFIRILPAYFSLKGPSKEHKKYTFQSFVLSHAVQILLFAPQYRIPNGDYSRDNDNYAHRFPSPDYIGGGIEKNVGGLFSMEDLHRAILLFYFTISRRVYNQGKPWIGKAHEYKASSHMEVQFPGYYAPNANAGLVNAELQPQSHGEPVRIEAESNSEGPGHDFSIVESSEDTSPITGLEAVDINIEILESIITICPARTIRESLKMLGKREPRRLSPKEFQQLLSDLKNRHQQPDFDARTARHRETVTHFSLHKQPSGTIIVEECNFSQAWQFPLASAVQQRTKEHYLAQQESQGFDEQRKGTLISFDWRICAILDLDAKLFRDGIVDARKMSQQLKTIYRLQGIENAATTLKVDSVRLDHVYMLTSCGLQMVYRQIKGDIMTTCDRSAHLRWLCQYSPIMTRALDLAKKHVGKRLLVYVDDPWIQCFVVGLFTIAGFNVGTYCSSDSNADRDKIVAEWNDPNSDLDIFVANVNTSITEAVQCSCNEILVMGWLLDPKILLDICVKHDHPKVTIRILKAKNSYHDQTEKDFVVEWIQSNLASVPNALPQWTYDIPVIREICCSELAKTLFHQPFNRYAWIAQEDSGITFSYHSDVTTSLGHVFSMAARLIVHQQQDQGFWADNSRVLVQGCILFNKLFGNDIAASEVEDYLTRTPEQLREDFLPLFKSAMELALNDKNGDGDEDDQAAKGEDEGTGPKRKAADDGDDGGKKQKISVD</sequence>
<evidence type="ECO:0000313" key="3">
    <source>
        <dbReference type="Proteomes" id="UP001152024"/>
    </source>
</evidence>
<dbReference type="Proteomes" id="UP001152024">
    <property type="component" value="Unassembled WGS sequence"/>
</dbReference>
<evidence type="ECO:0000313" key="2">
    <source>
        <dbReference type="EMBL" id="KAJ4127028.1"/>
    </source>
</evidence>
<proteinExistence type="predicted"/>
<accession>A0ABQ8R4M5</accession>
<dbReference type="InterPro" id="IPR027417">
    <property type="entry name" value="P-loop_NTPase"/>
</dbReference>
<evidence type="ECO:0008006" key="4">
    <source>
        <dbReference type="Google" id="ProtNLM"/>
    </source>
</evidence>
<keyword evidence="3" id="KW-1185">Reference proteome</keyword>
<evidence type="ECO:0000256" key="1">
    <source>
        <dbReference type="SAM" id="MobiDB-lite"/>
    </source>
</evidence>
<reference evidence="2" key="1">
    <citation type="submission" date="2022-09" db="EMBL/GenBank/DDBJ databases">
        <title>Fusarium specimens isolated from Avocado Roots.</title>
        <authorList>
            <person name="Stajich J."/>
            <person name="Roper C."/>
            <person name="Heimlech-Rivalta G."/>
        </authorList>
    </citation>
    <scope>NUCLEOTIDE SEQUENCE</scope>
    <source>
        <strain evidence="2">CF00095</strain>
    </source>
</reference>
<protein>
    <recommendedName>
        <fullName evidence="4">XPG-I domain-containing protein</fullName>
    </recommendedName>
</protein>
<feature type="region of interest" description="Disordered" evidence="1">
    <location>
        <begin position="889"/>
        <end position="932"/>
    </location>
</feature>
<gene>
    <name evidence="2" type="ORF">NW768_008649</name>
</gene>